<evidence type="ECO:0000313" key="1">
    <source>
        <dbReference type="EMBL" id="CDM70177.1"/>
    </source>
</evidence>
<proteinExistence type="predicted"/>
<dbReference type="EMBL" id="HG917869">
    <property type="protein sequence ID" value="CDM70177.1"/>
    <property type="molecule type" value="Genomic_DNA"/>
</dbReference>
<accession>W6S6Z1</accession>
<dbReference type="HOGENOM" id="CLU_2859918_0_0_9"/>
<sequence length="66" mass="7770">MTSKNNKGNKPKKVTVITYEKRIKPKKENILLEIKKDAIIEGFYKGFEVIKPVKHYGKYYVLVKNK</sequence>
<dbReference type="OrthoDB" id="1925690at2"/>
<keyword evidence="2" id="KW-1185">Reference proteome</keyword>
<protein>
    <submittedName>
        <fullName evidence="1">Uncharacterized protein</fullName>
    </submittedName>
</protein>
<dbReference type="AlphaFoldDB" id="W6S6Z1"/>
<reference evidence="1 2" key="1">
    <citation type="submission" date="2013-11" db="EMBL/GenBank/DDBJ databases">
        <title>Complete genome sequence of Clostridum sp. M2/40.</title>
        <authorList>
            <person name="Wibberg D."/>
            <person name="Puehler A."/>
            <person name="Schlueter A."/>
        </authorList>
    </citation>
    <scope>NUCLEOTIDE SEQUENCE [LARGE SCALE GENOMIC DNA]</scope>
    <source>
        <strain evidence="2">M2/40</strain>
    </source>
</reference>
<gene>
    <name evidence="1" type="ORF">CM240_3060</name>
</gene>
<dbReference type="Proteomes" id="UP000019426">
    <property type="component" value="Chromosome M2/40_rep2"/>
</dbReference>
<dbReference type="PATRIC" id="fig|1216932.3.peg.3026"/>
<dbReference type="eggNOG" id="ENOG50323YQ">
    <property type="taxonomic scope" value="Bacteria"/>
</dbReference>
<name>W6S6Z1_9CLOT</name>
<dbReference type="KEGG" id="clt:CM240_3060"/>
<organism evidence="1 2">
    <name type="scientific">Clostridium bornimense</name>
    <dbReference type="NCBI Taxonomy" id="1216932"/>
    <lineage>
        <taxon>Bacteria</taxon>
        <taxon>Bacillati</taxon>
        <taxon>Bacillota</taxon>
        <taxon>Clostridia</taxon>
        <taxon>Eubacteriales</taxon>
        <taxon>Clostridiaceae</taxon>
        <taxon>Clostridium</taxon>
    </lineage>
</organism>
<dbReference type="RefSeq" id="WP_044040322.1">
    <property type="nucleotide sequence ID" value="NZ_HG917869.1"/>
</dbReference>
<evidence type="ECO:0000313" key="2">
    <source>
        <dbReference type="Proteomes" id="UP000019426"/>
    </source>
</evidence>